<dbReference type="Proteomes" id="UP000054776">
    <property type="component" value="Unassembled WGS sequence"/>
</dbReference>
<dbReference type="EMBL" id="JYDH01000176">
    <property type="protein sequence ID" value="KRY29244.1"/>
    <property type="molecule type" value="Genomic_DNA"/>
</dbReference>
<evidence type="ECO:0000313" key="1">
    <source>
        <dbReference type="EMBL" id="KRY29244.1"/>
    </source>
</evidence>
<protein>
    <submittedName>
        <fullName evidence="1">Uncharacterized protein</fullName>
    </submittedName>
</protein>
<dbReference type="InParanoid" id="A0A0V1AY45"/>
<accession>A0A0V1AY45</accession>
<keyword evidence="2" id="KW-1185">Reference proteome</keyword>
<evidence type="ECO:0000313" key="2">
    <source>
        <dbReference type="Proteomes" id="UP000054776"/>
    </source>
</evidence>
<organism evidence="1 2">
    <name type="scientific">Trichinella spiralis</name>
    <name type="common">Trichina worm</name>
    <dbReference type="NCBI Taxonomy" id="6334"/>
    <lineage>
        <taxon>Eukaryota</taxon>
        <taxon>Metazoa</taxon>
        <taxon>Ecdysozoa</taxon>
        <taxon>Nematoda</taxon>
        <taxon>Enoplea</taxon>
        <taxon>Dorylaimia</taxon>
        <taxon>Trichinellida</taxon>
        <taxon>Trichinellidae</taxon>
        <taxon>Trichinella</taxon>
    </lineage>
</organism>
<gene>
    <name evidence="1" type="ORF">T01_1898</name>
</gene>
<comment type="caution">
    <text evidence="1">The sequence shown here is derived from an EMBL/GenBank/DDBJ whole genome shotgun (WGS) entry which is preliminary data.</text>
</comment>
<dbReference type="AlphaFoldDB" id="A0A0V1AY45"/>
<reference evidence="1 2" key="1">
    <citation type="submission" date="2015-01" db="EMBL/GenBank/DDBJ databases">
        <title>Evolution of Trichinella species and genotypes.</title>
        <authorList>
            <person name="Korhonen P.K."/>
            <person name="Edoardo P."/>
            <person name="Giuseppe L.R."/>
            <person name="Gasser R.B."/>
        </authorList>
    </citation>
    <scope>NUCLEOTIDE SEQUENCE [LARGE SCALE GENOMIC DNA]</scope>
    <source>
        <strain evidence="1">ISS3</strain>
    </source>
</reference>
<name>A0A0V1AY45_TRISP</name>
<proteinExistence type="predicted"/>
<sequence length="66" mass="7568">MNDSVITGFPIIAIYEKSRQNPLTDDVLKGICFGFSKTGSFPPWFMLSKWIAFERMLLVFVDSFLT</sequence>